<dbReference type="Proteomes" id="UP001638806">
    <property type="component" value="Unassembled WGS sequence"/>
</dbReference>
<evidence type="ECO:0000313" key="1">
    <source>
        <dbReference type="EMBL" id="KAL3953286.1"/>
    </source>
</evidence>
<reference evidence="1" key="1">
    <citation type="submission" date="2024-12" db="EMBL/GenBank/DDBJ databases">
        <title>Comparative genomics and development of molecular markers within Purpureocillium lilacinum and among Purpureocillium species.</title>
        <authorList>
            <person name="Yeh Z.-Y."/>
            <person name="Ni N.-T."/>
            <person name="Lo P.-H."/>
            <person name="Mushyakhwo K."/>
            <person name="Lin C.-F."/>
            <person name="Nai Y.-S."/>
        </authorList>
    </citation>
    <scope>NUCLEOTIDE SEQUENCE</scope>
    <source>
        <strain evidence="1">NCHU-NPUST-175</strain>
    </source>
</reference>
<gene>
    <name evidence="1" type="ORF">ACCO45_013229</name>
</gene>
<name>A0ACC4DAM0_PURLI</name>
<comment type="caution">
    <text evidence="1">The sequence shown here is derived from an EMBL/GenBank/DDBJ whole genome shotgun (WGS) entry which is preliminary data.</text>
</comment>
<keyword evidence="2" id="KW-1185">Reference proteome</keyword>
<sequence>MVSLPVSTTVAELSRFSIAFVVAISSGACFSLLCIAIYRLLLHPLASVPGPRLAAVSSCWHAYHVRNGRVRVLATTLHEKYGDCVRVGTNEVWFNSKEAFDQIYSTGRGCEKSDFYLATSLSRPQLDWRLRTHFPDNLDLLSELNTKRYRLQRRLIGRTYHASNVAKYEHAIDDVVNRAVTKLVSLQGQELDLKEWMHIIAVECLGAAVLSWSPGLLKDGTDWGTIEHSYRGWRRKSVFGLFPIMIKMELLSSDVGRAFAALCGVTYKTPDNFRPFFPDVTRRVSRRVKAALRANPPKDSRQDLLADLIQLHKDKPEFNELYLRKMAVTNFGAGHETMASTLTSTLAMVGTHPQVQRRVADEIRSTSKPTPYADAAKMAYTRATIKEAMRLYPVVSMALPAKRLRVACRWTSAGSSQHDGRVQPRRAASQQLHIRQRRRVLRPGALARRRGGSRGASPGHGPV</sequence>
<proteinExistence type="predicted"/>
<evidence type="ECO:0000313" key="2">
    <source>
        <dbReference type="Proteomes" id="UP001638806"/>
    </source>
</evidence>
<dbReference type="EMBL" id="JBGNUJ010000012">
    <property type="protein sequence ID" value="KAL3953286.1"/>
    <property type="molecule type" value="Genomic_DNA"/>
</dbReference>
<organism evidence="1 2">
    <name type="scientific">Purpureocillium lilacinum</name>
    <name type="common">Paecilomyces lilacinus</name>
    <dbReference type="NCBI Taxonomy" id="33203"/>
    <lineage>
        <taxon>Eukaryota</taxon>
        <taxon>Fungi</taxon>
        <taxon>Dikarya</taxon>
        <taxon>Ascomycota</taxon>
        <taxon>Pezizomycotina</taxon>
        <taxon>Sordariomycetes</taxon>
        <taxon>Hypocreomycetidae</taxon>
        <taxon>Hypocreales</taxon>
        <taxon>Ophiocordycipitaceae</taxon>
        <taxon>Purpureocillium</taxon>
    </lineage>
</organism>
<accession>A0ACC4DAM0</accession>
<protein>
    <submittedName>
        <fullName evidence="1">Uncharacterized protein</fullName>
    </submittedName>
</protein>